<keyword evidence="3" id="KW-1185">Reference proteome</keyword>
<dbReference type="RefSeq" id="WP_013568315.1">
    <property type="nucleotide sequence ID" value="NC_014963.1"/>
</dbReference>
<gene>
    <name evidence="2" type="ordered locus">AciPR4_1776</name>
</gene>
<sequence length="340" mass="36360">MRRTPFFLLLILIASTTRNLRADGCTTQSTMPVTVRDGIASAALGLTQKVESGAIAQIRAQTIPQYATDFGGIEAAVHTASPHLAGAKFSVESVWLLDATNLKPSADGALPDGQFFCTLNRSAAQVSFLIPALPAGRYAFALVNSAAASPWQMAFILQEIAGAWRLAGFFPRATTAGGHDGLWYWTAARQFAAKKQSMNAWIYFQQASALLRPVSFFSSNHLDQLNEEMAKAAPSALSQGISNDVPLALKGASGTDLRITSIGTDDSLGTQPVDLALHFKVDAALDATAGRARNREAAMAFVHAYPEVRDTFHGVWVLDDTMNQAGNTPFASEEPMSNLP</sequence>
<dbReference type="AlphaFoldDB" id="E8V4V4"/>
<dbReference type="HOGENOM" id="CLU_816190_0_0_0"/>
<organism evidence="2 3">
    <name type="scientific">Terriglobus saanensis (strain ATCC BAA-1853 / DSM 23119 / SP1PR4)</name>
    <dbReference type="NCBI Taxonomy" id="401053"/>
    <lineage>
        <taxon>Bacteria</taxon>
        <taxon>Pseudomonadati</taxon>
        <taxon>Acidobacteriota</taxon>
        <taxon>Terriglobia</taxon>
        <taxon>Terriglobales</taxon>
        <taxon>Acidobacteriaceae</taxon>
        <taxon>Terriglobus</taxon>
    </lineage>
</organism>
<reference evidence="2 3" key="1">
    <citation type="journal article" date="2012" name="Stand. Genomic Sci.">
        <title>Complete genome sequence of Terriglobus saanensis type strain SP1PR4(T), an Acidobacteria from tundra soil.</title>
        <authorList>
            <person name="Rawat S.R."/>
            <person name="Mannisto M.K."/>
            <person name="Starovoytov V."/>
            <person name="Goodwin L."/>
            <person name="Nolan M."/>
            <person name="Hauser L."/>
            <person name="Land M."/>
            <person name="Davenport K.W."/>
            <person name="Woyke T."/>
            <person name="Haggblom M.M."/>
        </authorList>
    </citation>
    <scope>NUCLEOTIDE SEQUENCE</scope>
    <source>
        <strain evidence="3">ATCC BAA-1853 / DSM 23119 / SP1PR4</strain>
    </source>
</reference>
<feature type="signal peptide" evidence="1">
    <location>
        <begin position="1"/>
        <end position="22"/>
    </location>
</feature>
<evidence type="ECO:0000313" key="3">
    <source>
        <dbReference type="Proteomes" id="UP000006844"/>
    </source>
</evidence>
<dbReference type="eggNOG" id="ENOG502Z8QW">
    <property type="taxonomic scope" value="Bacteria"/>
</dbReference>
<dbReference type="EMBL" id="CP002467">
    <property type="protein sequence ID" value="ADV82582.1"/>
    <property type="molecule type" value="Genomic_DNA"/>
</dbReference>
<accession>E8V4V4</accession>
<name>E8V4V4_TERSS</name>
<feature type="chain" id="PRO_5003229203" evidence="1">
    <location>
        <begin position="23"/>
        <end position="340"/>
    </location>
</feature>
<keyword evidence="1" id="KW-0732">Signal</keyword>
<dbReference type="STRING" id="401053.AciPR4_1776"/>
<dbReference type="Proteomes" id="UP000006844">
    <property type="component" value="Chromosome"/>
</dbReference>
<evidence type="ECO:0000313" key="2">
    <source>
        <dbReference type="EMBL" id="ADV82582.1"/>
    </source>
</evidence>
<protein>
    <submittedName>
        <fullName evidence="2">Uncharacterized protein</fullName>
    </submittedName>
</protein>
<proteinExistence type="predicted"/>
<dbReference type="KEGG" id="tsa:AciPR4_1776"/>
<evidence type="ECO:0000256" key="1">
    <source>
        <dbReference type="SAM" id="SignalP"/>
    </source>
</evidence>